<dbReference type="Proteomes" id="UP000887116">
    <property type="component" value="Unassembled WGS sequence"/>
</dbReference>
<protein>
    <submittedName>
        <fullName evidence="1">Uncharacterized protein</fullName>
    </submittedName>
</protein>
<dbReference type="EMBL" id="BMAO01014839">
    <property type="protein sequence ID" value="GFQ97508.1"/>
    <property type="molecule type" value="Genomic_DNA"/>
</dbReference>
<sequence length="163" mass="18469">MNIVPNLSKRKLKTPRNSAPLKVAKPACLLNHFEVDPPKPDLPILEALENQPQLLEELVLKDNPTADHVKLEDNPAADHVKLEDNPADPFELDYVAVEGDDIDAVMVDNYEELENDEKEEFYPNKANARKMLNQTSTLSTTLETKYTTLFQSSMLPILLKKME</sequence>
<evidence type="ECO:0000313" key="2">
    <source>
        <dbReference type="Proteomes" id="UP000887116"/>
    </source>
</evidence>
<name>A0A8X6G7V1_TRICU</name>
<evidence type="ECO:0000313" key="1">
    <source>
        <dbReference type="EMBL" id="GFQ97508.1"/>
    </source>
</evidence>
<comment type="caution">
    <text evidence="1">The sequence shown here is derived from an EMBL/GenBank/DDBJ whole genome shotgun (WGS) entry which is preliminary data.</text>
</comment>
<gene>
    <name evidence="1" type="ORF">TNCT_429821</name>
</gene>
<organism evidence="1 2">
    <name type="scientific">Trichonephila clavata</name>
    <name type="common">Joro spider</name>
    <name type="synonym">Nephila clavata</name>
    <dbReference type="NCBI Taxonomy" id="2740835"/>
    <lineage>
        <taxon>Eukaryota</taxon>
        <taxon>Metazoa</taxon>
        <taxon>Ecdysozoa</taxon>
        <taxon>Arthropoda</taxon>
        <taxon>Chelicerata</taxon>
        <taxon>Arachnida</taxon>
        <taxon>Araneae</taxon>
        <taxon>Araneomorphae</taxon>
        <taxon>Entelegynae</taxon>
        <taxon>Araneoidea</taxon>
        <taxon>Nephilidae</taxon>
        <taxon>Trichonephila</taxon>
    </lineage>
</organism>
<keyword evidence="2" id="KW-1185">Reference proteome</keyword>
<accession>A0A8X6G7V1</accession>
<reference evidence="1" key="1">
    <citation type="submission" date="2020-07" db="EMBL/GenBank/DDBJ databases">
        <title>Multicomponent nature underlies the extraordinary mechanical properties of spider dragline silk.</title>
        <authorList>
            <person name="Kono N."/>
            <person name="Nakamura H."/>
            <person name="Mori M."/>
            <person name="Yoshida Y."/>
            <person name="Ohtoshi R."/>
            <person name="Malay A.D."/>
            <person name="Moran D.A.P."/>
            <person name="Tomita M."/>
            <person name="Numata K."/>
            <person name="Arakawa K."/>
        </authorList>
    </citation>
    <scope>NUCLEOTIDE SEQUENCE</scope>
</reference>
<proteinExistence type="predicted"/>
<dbReference type="AlphaFoldDB" id="A0A8X6G7V1"/>